<dbReference type="AlphaFoldDB" id="A0A6L6PBI4"/>
<dbReference type="EMBL" id="WNKY01000001">
    <property type="protein sequence ID" value="MTV36340.1"/>
    <property type="molecule type" value="Genomic_DNA"/>
</dbReference>
<sequence length="113" mass="12421">MRSPIPTVSQEDAALPEALELLLAEKRTALSLLRTGIAVFALPLSALSLLLATSRNYRFEEVMAILLPLLILSASLLILACYLVVRAMAAVHRCDRHFADLKHRSPMLTALID</sequence>
<dbReference type="RefSeq" id="WP_155461678.1">
    <property type="nucleotide sequence ID" value="NZ_WNKY01000001.1"/>
</dbReference>
<comment type="caution">
    <text evidence="2">The sequence shown here is derived from an EMBL/GenBank/DDBJ whole genome shotgun (WGS) entry which is preliminary data.</text>
</comment>
<dbReference type="OrthoDB" id="5459977at2"/>
<evidence type="ECO:0000256" key="1">
    <source>
        <dbReference type="SAM" id="Phobius"/>
    </source>
</evidence>
<reference evidence="2 3" key="1">
    <citation type="submission" date="2019-11" db="EMBL/GenBank/DDBJ databases">
        <title>Type strains purchased from KCTC, JCM and DSMZ.</title>
        <authorList>
            <person name="Lu H."/>
        </authorList>
    </citation>
    <scope>NUCLEOTIDE SEQUENCE [LARGE SCALE GENOMIC DNA]</scope>
    <source>
        <strain evidence="2 3">KCTC 22382</strain>
    </source>
</reference>
<protein>
    <recommendedName>
        <fullName evidence="4">DUF202 domain-containing protein</fullName>
    </recommendedName>
</protein>
<organism evidence="2 3">
    <name type="scientific">Duganella radicis</name>
    <dbReference type="NCBI Taxonomy" id="551988"/>
    <lineage>
        <taxon>Bacteria</taxon>
        <taxon>Pseudomonadati</taxon>
        <taxon>Pseudomonadota</taxon>
        <taxon>Betaproteobacteria</taxon>
        <taxon>Burkholderiales</taxon>
        <taxon>Oxalobacteraceae</taxon>
        <taxon>Telluria group</taxon>
        <taxon>Duganella</taxon>
    </lineage>
</organism>
<accession>A0A6L6PBI4</accession>
<feature type="transmembrane region" description="Helical" evidence="1">
    <location>
        <begin position="32"/>
        <end position="52"/>
    </location>
</feature>
<proteinExistence type="predicted"/>
<dbReference type="Proteomes" id="UP000475582">
    <property type="component" value="Unassembled WGS sequence"/>
</dbReference>
<evidence type="ECO:0008006" key="4">
    <source>
        <dbReference type="Google" id="ProtNLM"/>
    </source>
</evidence>
<keyword evidence="1" id="KW-1133">Transmembrane helix</keyword>
<evidence type="ECO:0000313" key="2">
    <source>
        <dbReference type="EMBL" id="MTV36340.1"/>
    </source>
</evidence>
<keyword evidence="1" id="KW-0472">Membrane</keyword>
<keyword evidence="3" id="KW-1185">Reference proteome</keyword>
<feature type="transmembrane region" description="Helical" evidence="1">
    <location>
        <begin position="64"/>
        <end position="85"/>
    </location>
</feature>
<keyword evidence="1" id="KW-0812">Transmembrane</keyword>
<gene>
    <name evidence="2" type="ORF">GM676_01930</name>
</gene>
<name>A0A6L6PBI4_9BURK</name>
<evidence type="ECO:0000313" key="3">
    <source>
        <dbReference type="Proteomes" id="UP000475582"/>
    </source>
</evidence>